<evidence type="ECO:0000313" key="2">
    <source>
        <dbReference type="EMBL" id="CAH0370067.1"/>
    </source>
</evidence>
<accession>A0A8J2SMJ2</accession>
<dbReference type="AlphaFoldDB" id="A0A8J2SMJ2"/>
<keyword evidence="1" id="KW-0812">Transmembrane</keyword>
<reference evidence="2" key="1">
    <citation type="submission" date="2021-11" db="EMBL/GenBank/DDBJ databases">
        <authorList>
            <consortium name="Genoscope - CEA"/>
            <person name="William W."/>
        </authorList>
    </citation>
    <scope>NUCLEOTIDE SEQUENCE</scope>
</reference>
<protein>
    <submittedName>
        <fullName evidence="2">Uncharacterized protein</fullName>
    </submittedName>
</protein>
<name>A0A8J2SMJ2_9STRA</name>
<feature type="transmembrane region" description="Helical" evidence="1">
    <location>
        <begin position="131"/>
        <end position="152"/>
    </location>
</feature>
<dbReference type="EMBL" id="CAKKNE010000002">
    <property type="protein sequence ID" value="CAH0370067.1"/>
    <property type="molecule type" value="Genomic_DNA"/>
</dbReference>
<keyword evidence="3" id="KW-1185">Reference proteome</keyword>
<evidence type="ECO:0000313" key="3">
    <source>
        <dbReference type="Proteomes" id="UP000789595"/>
    </source>
</evidence>
<dbReference type="OrthoDB" id="406533at2759"/>
<dbReference type="Proteomes" id="UP000789595">
    <property type="component" value="Unassembled WGS sequence"/>
</dbReference>
<comment type="caution">
    <text evidence="2">The sequence shown here is derived from an EMBL/GenBank/DDBJ whole genome shotgun (WGS) entry which is preliminary data.</text>
</comment>
<organism evidence="2 3">
    <name type="scientific">Pelagomonas calceolata</name>
    <dbReference type="NCBI Taxonomy" id="35677"/>
    <lineage>
        <taxon>Eukaryota</taxon>
        <taxon>Sar</taxon>
        <taxon>Stramenopiles</taxon>
        <taxon>Ochrophyta</taxon>
        <taxon>Pelagophyceae</taxon>
        <taxon>Pelagomonadales</taxon>
        <taxon>Pelagomonadaceae</taxon>
        <taxon>Pelagomonas</taxon>
    </lineage>
</organism>
<proteinExistence type="predicted"/>
<feature type="transmembrane region" description="Helical" evidence="1">
    <location>
        <begin position="411"/>
        <end position="431"/>
    </location>
</feature>
<sequence length="613" mass="66304">MERVPINAPQGPLGLIFEPESTVLSKVRETSPLYGRVEVGWTLVGVDREDVSHMDGSQVTKLLKMRSHNPQGRHLEFKKRSFSVRELPGDTAVEAPKPHVTVHSPVMDLYAVLWSIDVLVQSLLFHKPSGVGVYVAYVLIAFGALTCTAHAFHLEWRRNVLVVALALRLVDVGLRLPMSWDSEWWALQTDAALLVRLLTGATAGRTIQLQMALFYLAAGFWKLNTSFLDGASSCASVFGVQTAARAALMLGGGDDQAVLDWEAFLAPLAQTYTPCIVIALEMSIALGLLLRPNVGVRVGVLFHAINAWAPPAPNNIASFSVVCLVRLVTFAPKAAADALHLTMRNNSALICAGVAALLGAAVQQFKAGRDPQFIAAVGYLVLAPIVLLACRGTFPGGKRRVHAPSKARTRFVLIALLYCATPLLGVLELGAPNMYANLRMRAGSNHLLAPTGLLFKTGLLGAETLTVVKTTSQHVLDYYPGDCTEELKPAENRARAFASVGMRPFFNYALKRVIKCSYTKNTWRPFDVPAIELRRILGEMSAAGKAATLTYKDGDRTIQVGYDADGAQVKCTGCTPDDVASQGPLPFWAEKFLVYLPYPVLADGNGEMPCAGP</sequence>
<gene>
    <name evidence="2" type="ORF">PECAL_2P32170</name>
</gene>
<feature type="transmembrane region" description="Helical" evidence="1">
    <location>
        <begin position="271"/>
        <end position="290"/>
    </location>
</feature>
<keyword evidence="1" id="KW-0472">Membrane</keyword>
<evidence type="ECO:0000256" key="1">
    <source>
        <dbReference type="SAM" id="Phobius"/>
    </source>
</evidence>
<feature type="transmembrane region" description="Helical" evidence="1">
    <location>
        <begin position="347"/>
        <end position="365"/>
    </location>
</feature>
<keyword evidence="1" id="KW-1133">Transmembrane helix</keyword>
<feature type="transmembrane region" description="Helical" evidence="1">
    <location>
        <begin position="371"/>
        <end position="390"/>
    </location>
</feature>